<organism evidence="1 2">
    <name type="scientific">Solanum bulbocastanum</name>
    <name type="common">Wild potato</name>
    <dbReference type="NCBI Taxonomy" id="147425"/>
    <lineage>
        <taxon>Eukaryota</taxon>
        <taxon>Viridiplantae</taxon>
        <taxon>Streptophyta</taxon>
        <taxon>Embryophyta</taxon>
        <taxon>Tracheophyta</taxon>
        <taxon>Spermatophyta</taxon>
        <taxon>Magnoliopsida</taxon>
        <taxon>eudicotyledons</taxon>
        <taxon>Gunneridae</taxon>
        <taxon>Pentapetalae</taxon>
        <taxon>asterids</taxon>
        <taxon>lamiids</taxon>
        <taxon>Solanales</taxon>
        <taxon>Solanaceae</taxon>
        <taxon>Solanoideae</taxon>
        <taxon>Solaneae</taxon>
        <taxon>Solanum</taxon>
    </lineage>
</organism>
<reference evidence="1 2" key="1">
    <citation type="submission" date="2024-02" db="EMBL/GenBank/DDBJ databases">
        <title>de novo genome assembly of Solanum bulbocastanum strain 11H21.</title>
        <authorList>
            <person name="Hosaka A.J."/>
        </authorList>
    </citation>
    <scope>NUCLEOTIDE SEQUENCE [LARGE SCALE GENOMIC DNA]</scope>
    <source>
        <tissue evidence="1">Young leaves</tissue>
    </source>
</reference>
<dbReference type="Proteomes" id="UP001371456">
    <property type="component" value="Unassembled WGS sequence"/>
</dbReference>
<evidence type="ECO:0000313" key="2">
    <source>
        <dbReference type="Proteomes" id="UP001371456"/>
    </source>
</evidence>
<keyword evidence="2" id="KW-1185">Reference proteome</keyword>
<name>A0AAN8SSF0_SOLBU</name>
<proteinExistence type="predicted"/>
<dbReference type="AlphaFoldDB" id="A0AAN8SSF0"/>
<protein>
    <submittedName>
        <fullName evidence="1">Uncharacterized protein</fullName>
    </submittedName>
</protein>
<sequence length="203" mass="23189">MRIAVSLRFLSKIWEESLRERAICAKEFSKGEPFSIALKLLCSTSNVVAAHHDPVISTVTRKGCLTLNVPTMLANLLWTLMSYIIATAISNTLNIYSPSEFKALYAFCIWSCSSTRRPGTISSQHSSFRELNFVFPYNFELICNSKLRMICIADNLQLQWRSMLSMPISNSFTHKVCHRRANIGLLGVYRYKTKVHNTQTRQL</sequence>
<dbReference type="EMBL" id="JBANQN010000012">
    <property type="protein sequence ID" value="KAK6773464.1"/>
    <property type="molecule type" value="Genomic_DNA"/>
</dbReference>
<comment type="caution">
    <text evidence="1">The sequence shown here is derived from an EMBL/GenBank/DDBJ whole genome shotgun (WGS) entry which is preliminary data.</text>
</comment>
<gene>
    <name evidence="1" type="ORF">RDI58_028702</name>
</gene>
<evidence type="ECO:0000313" key="1">
    <source>
        <dbReference type="EMBL" id="KAK6773464.1"/>
    </source>
</evidence>
<accession>A0AAN8SSF0</accession>